<accession>A0A1H9DG85</accession>
<dbReference type="RefSeq" id="WP_090207210.1">
    <property type="nucleotide sequence ID" value="NZ_FOFO01000017.1"/>
</dbReference>
<dbReference type="AlphaFoldDB" id="A0A1H9DG85"/>
<sequence length="63" mass="7251">MARATDSLLADDEDDSVDWKESDSSPRLSARRSLELLLERRALKRQLEDTFDENNSGPVDLDW</sequence>
<feature type="region of interest" description="Disordered" evidence="1">
    <location>
        <begin position="1"/>
        <end position="28"/>
    </location>
</feature>
<reference evidence="2 3" key="1">
    <citation type="submission" date="2016-10" db="EMBL/GenBank/DDBJ databases">
        <authorList>
            <person name="de Groot N.N."/>
        </authorList>
    </citation>
    <scope>NUCLEOTIDE SEQUENCE [LARGE SCALE GENOMIC DNA]</scope>
    <source>
        <strain evidence="2 3">B7-7</strain>
    </source>
</reference>
<keyword evidence="3" id="KW-1185">Reference proteome</keyword>
<dbReference type="InterPro" id="IPR058059">
    <property type="entry name" value="PA3496-like"/>
</dbReference>
<gene>
    <name evidence="2" type="ORF">SAMN05421693_11756</name>
</gene>
<dbReference type="EMBL" id="FOFO01000017">
    <property type="protein sequence ID" value="SEQ12401.1"/>
    <property type="molecule type" value="Genomic_DNA"/>
</dbReference>
<proteinExistence type="predicted"/>
<evidence type="ECO:0000256" key="1">
    <source>
        <dbReference type="SAM" id="MobiDB-lite"/>
    </source>
</evidence>
<evidence type="ECO:0000313" key="2">
    <source>
        <dbReference type="EMBL" id="SEQ12401.1"/>
    </source>
</evidence>
<evidence type="ECO:0000313" key="3">
    <source>
        <dbReference type="Proteomes" id="UP000199496"/>
    </source>
</evidence>
<dbReference type="NCBIfam" id="NF046101">
    <property type="entry name" value="PA3496_fam"/>
    <property type="match status" value="1"/>
</dbReference>
<organism evidence="2 3">
    <name type="scientific">Ectothiorhodospira magna</name>
    <dbReference type="NCBI Taxonomy" id="867345"/>
    <lineage>
        <taxon>Bacteria</taxon>
        <taxon>Pseudomonadati</taxon>
        <taxon>Pseudomonadota</taxon>
        <taxon>Gammaproteobacteria</taxon>
        <taxon>Chromatiales</taxon>
        <taxon>Ectothiorhodospiraceae</taxon>
        <taxon>Ectothiorhodospira</taxon>
    </lineage>
</organism>
<dbReference type="Proteomes" id="UP000199496">
    <property type="component" value="Unassembled WGS sequence"/>
</dbReference>
<name>A0A1H9DG85_9GAMM</name>
<protein>
    <submittedName>
        <fullName evidence="2">Uncharacterized protein</fullName>
    </submittedName>
</protein>